<comment type="caution">
    <text evidence="1">The sequence shown here is derived from an EMBL/GenBank/DDBJ whole genome shotgun (WGS) entry which is preliminary data.</text>
</comment>
<protein>
    <submittedName>
        <fullName evidence="1">Uncharacterized protein</fullName>
    </submittedName>
</protein>
<name>A0A8H7S5A4_9FUNG</name>
<keyword evidence="2" id="KW-1185">Reference proteome</keyword>
<dbReference type="OrthoDB" id="2301031at2759"/>
<dbReference type="AlphaFoldDB" id="A0A8H7S5A4"/>
<sequence>MVILNGSGCDHIQEILKEKGIPIQEASTVNFFEKKRELESVSWKLGSGLRFEEEDDEEEKVVGTKDAKKPRTFVPTKVKFEGEAGSSKEEKCYDGELEVFPPGLQ</sequence>
<dbReference type="EMBL" id="JAEPRB010000068">
    <property type="protein sequence ID" value="KAG2223112.1"/>
    <property type="molecule type" value="Genomic_DNA"/>
</dbReference>
<dbReference type="Proteomes" id="UP000646827">
    <property type="component" value="Unassembled WGS sequence"/>
</dbReference>
<accession>A0A8H7S5A4</accession>
<proteinExistence type="predicted"/>
<reference evidence="1 2" key="1">
    <citation type="submission" date="2020-12" db="EMBL/GenBank/DDBJ databases">
        <title>Metabolic potential, ecology and presence of endohyphal bacteria is reflected in genomic diversity of Mucoromycotina.</title>
        <authorList>
            <person name="Muszewska A."/>
            <person name="Okrasinska A."/>
            <person name="Steczkiewicz K."/>
            <person name="Drgas O."/>
            <person name="Orlowska M."/>
            <person name="Perlinska-Lenart U."/>
            <person name="Aleksandrzak-Piekarczyk T."/>
            <person name="Szatraj K."/>
            <person name="Zielenkiewicz U."/>
            <person name="Pilsyk S."/>
            <person name="Malc E."/>
            <person name="Mieczkowski P."/>
            <person name="Kruszewska J.S."/>
            <person name="Biernat P."/>
            <person name="Pawlowska J."/>
        </authorList>
    </citation>
    <scope>NUCLEOTIDE SEQUENCE [LARGE SCALE GENOMIC DNA]</scope>
    <source>
        <strain evidence="1 2">CBS 142.35</strain>
    </source>
</reference>
<evidence type="ECO:0000313" key="1">
    <source>
        <dbReference type="EMBL" id="KAG2223112.1"/>
    </source>
</evidence>
<gene>
    <name evidence="1" type="ORF">INT45_008960</name>
</gene>
<organism evidence="1 2">
    <name type="scientific">Circinella minor</name>
    <dbReference type="NCBI Taxonomy" id="1195481"/>
    <lineage>
        <taxon>Eukaryota</taxon>
        <taxon>Fungi</taxon>
        <taxon>Fungi incertae sedis</taxon>
        <taxon>Mucoromycota</taxon>
        <taxon>Mucoromycotina</taxon>
        <taxon>Mucoromycetes</taxon>
        <taxon>Mucorales</taxon>
        <taxon>Lichtheimiaceae</taxon>
        <taxon>Circinella</taxon>
    </lineage>
</organism>
<evidence type="ECO:0000313" key="2">
    <source>
        <dbReference type="Proteomes" id="UP000646827"/>
    </source>
</evidence>